<protein>
    <submittedName>
        <fullName evidence="6">Serine/threonine-protein kinase PrkC</fullName>
    </submittedName>
</protein>
<dbReference type="AlphaFoldDB" id="A0A6C2U0S6"/>
<proteinExistence type="predicted"/>
<dbReference type="InterPro" id="IPR000719">
    <property type="entry name" value="Prot_kinase_dom"/>
</dbReference>
<evidence type="ECO:0000313" key="6">
    <source>
        <dbReference type="EMBL" id="VGO13475.1"/>
    </source>
</evidence>
<evidence type="ECO:0000256" key="1">
    <source>
        <dbReference type="ARBA" id="ARBA00022679"/>
    </source>
</evidence>
<evidence type="ECO:0000313" key="7">
    <source>
        <dbReference type="Proteomes" id="UP000366872"/>
    </source>
</evidence>
<dbReference type="Proteomes" id="UP000366872">
    <property type="component" value="Unassembled WGS sequence"/>
</dbReference>
<keyword evidence="4" id="KW-0067">ATP-binding</keyword>
<feature type="domain" description="Protein kinase" evidence="5">
    <location>
        <begin position="46"/>
        <end position="315"/>
    </location>
</feature>
<dbReference type="RefSeq" id="WP_168442138.1">
    <property type="nucleotide sequence ID" value="NZ_CAAHFG010000001.1"/>
</dbReference>
<reference evidence="6 7" key="1">
    <citation type="submission" date="2019-04" db="EMBL/GenBank/DDBJ databases">
        <authorList>
            <person name="Van Vliet M D."/>
        </authorList>
    </citation>
    <scope>NUCLEOTIDE SEQUENCE [LARGE SCALE GENOMIC DNA]</scope>
    <source>
        <strain evidence="6 7">F1</strain>
    </source>
</reference>
<dbReference type="PANTHER" id="PTHR43289">
    <property type="entry name" value="MITOGEN-ACTIVATED PROTEIN KINASE KINASE KINASE 20-RELATED"/>
    <property type="match status" value="1"/>
</dbReference>
<name>A0A6C2U0S6_PONDE</name>
<dbReference type="Pfam" id="PF00069">
    <property type="entry name" value="Pkinase"/>
    <property type="match status" value="1"/>
</dbReference>
<sequence>MSKQKMQEKDVMPNRDNAVVGYASDSPRVMLSSERIDPGEVISGRYEIGNAIAGAPRHLVCRARENVSGREVVLKICREAKSAEGDSASGLRNEARIAEHAGHHPNVLTYYSIDHLRSVRGDTLLALVTEAAPEGSLRNLYERNADSTSIEDIFAVIRQVCAGLSHLHNKGVLHLDLKPENILLFGKTGKLADFESSVILGSTDAHPGDDQGDGLEIRKGTKAYMAPERFVVQRVAELGPAADIYSLGIMLYELVGGSGRPPWTGSAQYIRDGHLRKDPLQGSTMGAAVTRIISRCLQKDPGQRYQSIDELLPDLDAMEQEIAETNEPCVCDQEPSVEAKAEADAIYRELNQSASTGEIEEMLELLAEAENIYPSHPEGRLASLRLGRRVRAFSKSINSCAEAMASGNLSRALQHAKDAANINPESVPAKKLIGYLEPKVIEADLLGALEKRDFEQALKCAEALDDLEFNVCELPEPGVKS</sequence>
<dbReference type="SUPFAM" id="SSF56112">
    <property type="entry name" value="Protein kinase-like (PK-like)"/>
    <property type="match status" value="1"/>
</dbReference>
<keyword evidence="7" id="KW-1185">Reference proteome</keyword>
<dbReference type="InterPro" id="IPR011009">
    <property type="entry name" value="Kinase-like_dom_sf"/>
</dbReference>
<dbReference type="CDD" id="cd14014">
    <property type="entry name" value="STKc_PknB_like"/>
    <property type="match status" value="1"/>
</dbReference>
<dbReference type="SMART" id="SM00220">
    <property type="entry name" value="S_TKc"/>
    <property type="match status" value="1"/>
</dbReference>
<keyword evidence="2" id="KW-0547">Nucleotide-binding</keyword>
<evidence type="ECO:0000256" key="3">
    <source>
        <dbReference type="ARBA" id="ARBA00022777"/>
    </source>
</evidence>
<evidence type="ECO:0000256" key="4">
    <source>
        <dbReference type="ARBA" id="ARBA00022840"/>
    </source>
</evidence>
<dbReference type="Gene3D" id="3.30.200.20">
    <property type="entry name" value="Phosphorylase Kinase, domain 1"/>
    <property type="match status" value="1"/>
</dbReference>
<accession>A0A6C2U0S6</accession>
<keyword evidence="1" id="KW-0808">Transferase</keyword>
<keyword evidence="3 6" id="KW-0418">Kinase</keyword>
<evidence type="ECO:0000256" key="2">
    <source>
        <dbReference type="ARBA" id="ARBA00022741"/>
    </source>
</evidence>
<dbReference type="GO" id="GO:0005524">
    <property type="term" value="F:ATP binding"/>
    <property type="evidence" value="ECO:0007669"/>
    <property type="project" value="UniProtKB-KW"/>
</dbReference>
<dbReference type="Gene3D" id="1.10.510.10">
    <property type="entry name" value="Transferase(Phosphotransferase) domain 1"/>
    <property type="match status" value="1"/>
</dbReference>
<gene>
    <name evidence="6" type="primary">prkC</name>
    <name evidence="6" type="ORF">PDESU_02032</name>
</gene>
<organism evidence="6 7">
    <name type="scientific">Pontiella desulfatans</name>
    <dbReference type="NCBI Taxonomy" id="2750659"/>
    <lineage>
        <taxon>Bacteria</taxon>
        <taxon>Pseudomonadati</taxon>
        <taxon>Kiritimatiellota</taxon>
        <taxon>Kiritimatiellia</taxon>
        <taxon>Kiritimatiellales</taxon>
        <taxon>Pontiellaceae</taxon>
        <taxon>Pontiella</taxon>
    </lineage>
</organism>
<dbReference type="PROSITE" id="PS00108">
    <property type="entry name" value="PROTEIN_KINASE_ST"/>
    <property type="match status" value="1"/>
</dbReference>
<dbReference type="EMBL" id="CAAHFG010000001">
    <property type="protein sequence ID" value="VGO13475.1"/>
    <property type="molecule type" value="Genomic_DNA"/>
</dbReference>
<dbReference type="InterPro" id="IPR008271">
    <property type="entry name" value="Ser/Thr_kinase_AS"/>
</dbReference>
<evidence type="ECO:0000259" key="5">
    <source>
        <dbReference type="PROSITE" id="PS50011"/>
    </source>
</evidence>
<dbReference type="PANTHER" id="PTHR43289:SF6">
    <property type="entry name" value="SERINE_THREONINE-PROTEIN KINASE NEKL-3"/>
    <property type="match status" value="1"/>
</dbReference>
<dbReference type="PROSITE" id="PS50011">
    <property type="entry name" value="PROTEIN_KINASE_DOM"/>
    <property type="match status" value="1"/>
</dbReference>
<dbReference type="GO" id="GO:0004674">
    <property type="term" value="F:protein serine/threonine kinase activity"/>
    <property type="evidence" value="ECO:0007669"/>
    <property type="project" value="TreeGrafter"/>
</dbReference>